<evidence type="ECO:0000313" key="9">
    <source>
        <dbReference type="EMBL" id="MTB96495.1"/>
    </source>
</evidence>
<protein>
    <submittedName>
        <fullName evidence="9">ATP-binding cassette domain-containing protein</fullName>
    </submittedName>
</protein>
<dbReference type="InterPro" id="IPR003593">
    <property type="entry name" value="AAA+_ATPase"/>
</dbReference>
<evidence type="ECO:0000256" key="6">
    <source>
        <dbReference type="ARBA" id="ARBA00022840"/>
    </source>
</evidence>
<accession>A0A6I3JEL2</accession>
<dbReference type="AlphaFoldDB" id="A0A6I3JEL2"/>
<dbReference type="Pfam" id="PF00005">
    <property type="entry name" value="ABC_tran"/>
    <property type="match status" value="2"/>
</dbReference>
<keyword evidence="3" id="KW-0762">Sugar transport</keyword>
<dbReference type="InterPro" id="IPR017871">
    <property type="entry name" value="ABC_transporter-like_CS"/>
</dbReference>
<dbReference type="PANTHER" id="PTHR43790:SF3">
    <property type="entry name" value="D-ALLOSE IMPORT ATP-BINDING PROTEIN ALSA-RELATED"/>
    <property type="match status" value="1"/>
</dbReference>
<keyword evidence="5" id="KW-0547">Nucleotide-binding</keyword>
<dbReference type="PROSITE" id="PS50893">
    <property type="entry name" value="ABC_TRANSPORTER_2"/>
    <property type="match status" value="1"/>
</dbReference>
<evidence type="ECO:0000256" key="4">
    <source>
        <dbReference type="ARBA" id="ARBA00022737"/>
    </source>
</evidence>
<dbReference type="RefSeq" id="WP_154616363.1">
    <property type="nucleotide sequence ID" value="NZ_CP053660.1"/>
</dbReference>
<dbReference type="PANTHER" id="PTHR43790">
    <property type="entry name" value="CARBOHYDRATE TRANSPORT ATP-BINDING PROTEIN MG119-RELATED"/>
    <property type="match status" value="1"/>
</dbReference>
<dbReference type="Gene3D" id="3.40.50.300">
    <property type="entry name" value="P-loop containing nucleotide triphosphate hydrolases"/>
    <property type="match status" value="2"/>
</dbReference>
<reference evidence="9 10" key="1">
    <citation type="submission" date="2019-10" db="EMBL/GenBank/DDBJ databases">
        <title>Nocardioides novel species isolated from the excrement of Marmot.</title>
        <authorList>
            <person name="Zhang G."/>
        </authorList>
    </citation>
    <scope>NUCLEOTIDE SEQUENCE [LARGE SCALE GENOMIC DNA]</scope>
    <source>
        <strain evidence="10">zg-579</strain>
    </source>
</reference>
<comment type="caution">
    <text evidence="9">The sequence shown here is derived from an EMBL/GenBank/DDBJ whole genome shotgun (WGS) entry which is preliminary data.</text>
</comment>
<dbReference type="SMART" id="SM00382">
    <property type="entry name" value="AAA"/>
    <property type="match status" value="2"/>
</dbReference>
<evidence type="ECO:0000256" key="1">
    <source>
        <dbReference type="ARBA" id="ARBA00022448"/>
    </source>
</evidence>
<dbReference type="GO" id="GO:0016887">
    <property type="term" value="F:ATP hydrolysis activity"/>
    <property type="evidence" value="ECO:0007669"/>
    <property type="project" value="InterPro"/>
</dbReference>
<dbReference type="PROSITE" id="PS00211">
    <property type="entry name" value="ABC_TRANSPORTER_1"/>
    <property type="match status" value="1"/>
</dbReference>
<evidence type="ECO:0000313" key="10">
    <source>
        <dbReference type="Proteomes" id="UP000433406"/>
    </source>
</evidence>
<dbReference type="InterPro" id="IPR003439">
    <property type="entry name" value="ABC_transporter-like_ATP-bd"/>
</dbReference>
<evidence type="ECO:0000256" key="2">
    <source>
        <dbReference type="ARBA" id="ARBA00022475"/>
    </source>
</evidence>
<keyword evidence="7" id="KW-1278">Translocase</keyword>
<keyword evidence="8" id="KW-0472">Membrane</keyword>
<evidence type="ECO:0000256" key="8">
    <source>
        <dbReference type="ARBA" id="ARBA00023136"/>
    </source>
</evidence>
<dbReference type="Proteomes" id="UP000433406">
    <property type="component" value="Unassembled WGS sequence"/>
</dbReference>
<organism evidence="9 10">
    <name type="scientific">Nocardioides marmotae</name>
    <dbReference type="NCBI Taxonomy" id="2663857"/>
    <lineage>
        <taxon>Bacteria</taxon>
        <taxon>Bacillati</taxon>
        <taxon>Actinomycetota</taxon>
        <taxon>Actinomycetes</taxon>
        <taxon>Propionibacteriales</taxon>
        <taxon>Nocardioidaceae</taxon>
        <taxon>Nocardioides</taxon>
    </lineage>
</organism>
<evidence type="ECO:0000256" key="5">
    <source>
        <dbReference type="ARBA" id="ARBA00022741"/>
    </source>
</evidence>
<keyword evidence="4" id="KW-0677">Repeat</keyword>
<keyword evidence="2" id="KW-1003">Cell membrane</keyword>
<keyword evidence="10" id="KW-1185">Reference proteome</keyword>
<dbReference type="InterPro" id="IPR050107">
    <property type="entry name" value="ABC_carbohydrate_import_ATPase"/>
</dbReference>
<name>A0A6I3JEL2_9ACTN</name>
<dbReference type="CDD" id="cd03216">
    <property type="entry name" value="ABC_Carb_Monos_I"/>
    <property type="match status" value="1"/>
</dbReference>
<dbReference type="EMBL" id="WLCI01000016">
    <property type="protein sequence ID" value="MTB96495.1"/>
    <property type="molecule type" value="Genomic_DNA"/>
</dbReference>
<sequence>MTDLPRLEARGASKTFGPTTVLQDAHLVVRPGEIHALVGQNGSGKSTLVKILTGYHSPDPGMSLEVDGQPLALPVRWRAAQAAGLSVVHQDMGLLDHLTVSENVGIGGFVRSRLTGRIDWRRQDEVAAEILARLEIPVHPRTLVGDLAPAHRAGVAIARALRGTVPGEGVMILDEATRALPREDLARMHDLLGRVVGSGTAVLMVSHNLEEVLTLSHRVTVLRDGRVAGAALPTAELAEADLARRMLGKTVDAVTRTPSARPAGDEPAAVVTDLAVDGRPFSVTVRRGEVVGLTGLPGTGFEKVPYLLAGAVPATSGTVVTPTGRVDLTRAGVAQTLRAGIALVPERRVRDGLAVELSVRDNLALPSLRRRGTAWLVKRGWQEELTDDAVRRLGIKARSGDDLVKELSGGNQQKVLFAKWLSTDPDLLVLHEPTQAVDVGARADLLRAIGAAAAAGRGVLLVSTEPTDLVEICDRVLVLHPGVEPREMHTDDPDALLEAVYATPTTTGAPHA</sequence>
<evidence type="ECO:0000256" key="7">
    <source>
        <dbReference type="ARBA" id="ARBA00022967"/>
    </source>
</evidence>
<dbReference type="GO" id="GO:0005524">
    <property type="term" value="F:ATP binding"/>
    <property type="evidence" value="ECO:0007669"/>
    <property type="project" value="UniProtKB-KW"/>
</dbReference>
<dbReference type="InterPro" id="IPR027417">
    <property type="entry name" value="P-loop_NTPase"/>
</dbReference>
<dbReference type="SUPFAM" id="SSF52540">
    <property type="entry name" value="P-loop containing nucleoside triphosphate hydrolases"/>
    <property type="match status" value="2"/>
</dbReference>
<keyword evidence="6 9" id="KW-0067">ATP-binding</keyword>
<gene>
    <name evidence="9" type="ORF">GGQ22_15580</name>
</gene>
<keyword evidence="1" id="KW-0813">Transport</keyword>
<evidence type="ECO:0000256" key="3">
    <source>
        <dbReference type="ARBA" id="ARBA00022597"/>
    </source>
</evidence>
<proteinExistence type="predicted"/>